<feature type="transmembrane region" description="Helical" evidence="1">
    <location>
        <begin position="12"/>
        <end position="34"/>
    </location>
</feature>
<keyword evidence="1" id="KW-1133">Transmembrane helix</keyword>
<keyword evidence="1" id="KW-0812">Transmembrane</keyword>
<dbReference type="RefSeq" id="WP_284875270.1">
    <property type="nucleotide sequence ID" value="NZ_CP126970.1"/>
</dbReference>
<accession>A0ABY8VPG8</accession>
<dbReference type="EMBL" id="CP126970">
    <property type="protein sequence ID" value="WIM70690.1"/>
    <property type="molecule type" value="Genomic_DNA"/>
</dbReference>
<gene>
    <name evidence="2" type="ORF">QP029_02350</name>
</gene>
<keyword evidence="1" id="KW-0472">Membrane</keyword>
<evidence type="ECO:0000313" key="2">
    <source>
        <dbReference type="EMBL" id="WIM70690.1"/>
    </source>
</evidence>
<evidence type="ECO:0000313" key="3">
    <source>
        <dbReference type="Proteomes" id="UP001238805"/>
    </source>
</evidence>
<name>A0ABY8VPG8_9CORY</name>
<protein>
    <submittedName>
        <fullName evidence="2">Uncharacterized protein</fullName>
    </submittedName>
</protein>
<reference evidence="2 3" key="1">
    <citation type="submission" date="2023-05" db="EMBL/GenBank/DDBJ databases">
        <title>Corynebacterium suedekumii sp. nov. and Corynebacterium breve sp. nov. isolated from raw cow's milk.</title>
        <authorList>
            <person name="Baer M.K."/>
            <person name="Mehl L."/>
            <person name="Hellmuth R."/>
            <person name="Marke G."/>
            <person name="Lipski A."/>
        </authorList>
    </citation>
    <scope>NUCLEOTIDE SEQUENCE [LARGE SCALE GENOMIC DNA]</scope>
    <source>
        <strain evidence="2 3">LM112</strain>
    </source>
</reference>
<feature type="transmembrane region" description="Helical" evidence="1">
    <location>
        <begin position="40"/>
        <end position="60"/>
    </location>
</feature>
<feature type="transmembrane region" description="Helical" evidence="1">
    <location>
        <begin position="72"/>
        <end position="90"/>
    </location>
</feature>
<evidence type="ECO:0000256" key="1">
    <source>
        <dbReference type="SAM" id="Phobius"/>
    </source>
</evidence>
<dbReference type="Proteomes" id="UP001238805">
    <property type="component" value="Chromosome"/>
</dbReference>
<organism evidence="2 3">
    <name type="scientific">Corynebacterium suedekumii</name>
    <dbReference type="NCBI Taxonomy" id="3049801"/>
    <lineage>
        <taxon>Bacteria</taxon>
        <taxon>Bacillati</taxon>
        <taxon>Actinomycetota</taxon>
        <taxon>Actinomycetes</taxon>
        <taxon>Mycobacteriales</taxon>
        <taxon>Corynebacteriaceae</taxon>
        <taxon>Corynebacterium</taxon>
    </lineage>
</organism>
<sequence>MNDHELRRLTGMITFRLWLVLLVVGAVGAGMAWVGIGIGMALLTLAVLILPIAVVATVAFASRRPAPVLARWLLWAGIALTVGGLAWLLIQWGRAGMIAVIIFAVGIWLVVVGLIATVAVAVLRS</sequence>
<feature type="transmembrane region" description="Helical" evidence="1">
    <location>
        <begin position="96"/>
        <end position="123"/>
    </location>
</feature>
<proteinExistence type="predicted"/>
<keyword evidence="3" id="KW-1185">Reference proteome</keyword>